<dbReference type="InterPro" id="IPR050502">
    <property type="entry name" value="Euk_RNA-bind_prot"/>
</dbReference>
<dbReference type="GO" id="GO:0003723">
    <property type="term" value="F:RNA binding"/>
    <property type="evidence" value="ECO:0007669"/>
    <property type="project" value="UniProtKB-UniRule"/>
</dbReference>
<dbReference type="PANTHER" id="PTHR48025:SF12">
    <property type="entry name" value="OS07G0631900 PROTEIN"/>
    <property type="match status" value="1"/>
</dbReference>
<gene>
    <name evidence="11" type="ORF">SETIT_9G477100v2</name>
</gene>
<protein>
    <recommendedName>
        <fullName evidence="10">RRM domain-containing protein</fullName>
    </recommendedName>
</protein>
<evidence type="ECO:0000256" key="2">
    <source>
        <dbReference type="ARBA" id="ARBA00022528"/>
    </source>
</evidence>
<feature type="region of interest" description="Disordered" evidence="9">
    <location>
        <begin position="163"/>
        <end position="190"/>
    </location>
</feature>
<dbReference type="STRING" id="4555.A0A368STI7"/>
<comment type="subcellular location">
    <subcellularLocation>
        <location evidence="1">Plastid</location>
        <location evidence="1">Chloroplast</location>
    </subcellularLocation>
</comment>
<dbReference type="GO" id="GO:0009507">
    <property type="term" value="C:chloroplast"/>
    <property type="evidence" value="ECO:0007669"/>
    <property type="project" value="UniProtKB-SubCell"/>
</dbReference>
<dbReference type="SUPFAM" id="SSF54928">
    <property type="entry name" value="RNA-binding domain, RBD"/>
    <property type="match status" value="2"/>
</dbReference>
<keyword evidence="4" id="KW-0507">mRNA processing</keyword>
<feature type="domain" description="RRM" evidence="10">
    <location>
        <begin position="87"/>
        <end position="171"/>
    </location>
</feature>
<evidence type="ECO:0000256" key="3">
    <source>
        <dbReference type="ARBA" id="ARBA00022640"/>
    </source>
</evidence>
<evidence type="ECO:0000256" key="8">
    <source>
        <dbReference type="PROSITE-ProRule" id="PRU00176"/>
    </source>
</evidence>
<reference evidence="11" key="2">
    <citation type="submission" date="2015-07" db="EMBL/GenBank/DDBJ databases">
        <authorList>
            <person name="Noorani M."/>
        </authorList>
    </citation>
    <scope>NUCLEOTIDE SEQUENCE</scope>
    <source>
        <strain evidence="11">Yugu1</strain>
    </source>
</reference>
<accession>A0A368STI7</accession>
<dbReference type="SMART" id="SM00360">
    <property type="entry name" value="RRM"/>
    <property type="match status" value="2"/>
</dbReference>
<proteinExistence type="predicted"/>
<dbReference type="InterPro" id="IPR048289">
    <property type="entry name" value="RRM2_NsCP33-like"/>
</dbReference>
<dbReference type="CDD" id="cd21608">
    <property type="entry name" value="RRM2_NsCP33_like"/>
    <property type="match status" value="1"/>
</dbReference>
<dbReference type="InterPro" id="IPR035979">
    <property type="entry name" value="RBD_domain_sf"/>
</dbReference>
<evidence type="ECO:0000256" key="5">
    <source>
        <dbReference type="ARBA" id="ARBA00022737"/>
    </source>
</evidence>
<evidence type="ECO:0000259" key="10">
    <source>
        <dbReference type="PROSITE" id="PS50102"/>
    </source>
</evidence>
<evidence type="ECO:0000256" key="6">
    <source>
        <dbReference type="ARBA" id="ARBA00022884"/>
    </source>
</evidence>
<keyword evidence="5" id="KW-0677">Repeat</keyword>
<keyword evidence="7" id="KW-0687">Ribonucleoprotein</keyword>
<keyword evidence="3" id="KW-0934">Plastid</keyword>
<dbReference type="AlphaFoldDB" id="A0A368STI7"/>
<organism evidence="11">
    <name type="scientific">Setaria italica</name>
    <name type="common">Foxtail millet</name>
    <name type="synonym">Panicum italicum</name>
    <dbReference type="NCBI Taxonomy" id="4555"/>
    <lineage>
        <taxon>Eukaryota</taxon>
        <taxon>Viridiplantae</taxon>
        <taxon>Streptophyta</taxon>
        <taxon>Embryophyta</taxon>
        <taxon>Tracheophyta</taxon>
        <taxon>Spermatophyta</taxon>
        <taxon>Magnoliopsida</taxon>
        <taxon>Liliopsida</taxon>
        <taxon>Poales</taxon>
        <taxon>Poaceae</taxon>
        <taxon>PACMAD clade</taxon>
        <taxon>Panicoideae</taxon>
        <taxon>Panicodae</taxon>
        <taxon>Paniceae</taxon>
        <taxon>Cenchrinae</taxon>
        <taxon>Setaria</taxon>
    </lineage>
</organism>
<dbReference type="OrthoDB" id="439808at2759"/>
<dbReference type="Pfam" id="PF00076">
    <property type="entry name" value="RRM_1"/>
    <property type="match status" value="2"/>
</dbReference>
<dbReference type="InterPro" id="IPR000504">
    <property type="entry name" value="RRM_dom"/>
</dbReference>
<dbReference type="GO" id="GO:1990904">
    <property type="term" value="C:ribonucleoprotein complex"/>
    <property type="evidence" value="ECO:0007669"/>
    <property type="project" value="UniProtKB-KW"/>
</dbReference>
<evidence type="ECO:0000256" key="9">
    <source>
        <dbReference type="SAM" id="MobiDB-lite"/>
    </source>
</evidence>
<keyword evidence="2" id="KW-0150">Chloroplast</keyword>
<evidence type="ECO:0000256" key="4">
    <source>
        <dbReference type="ARBA" id="ARBA00022664"/>
    </source>
</evidence>
<evidence type="ECO:0000256" key="7">
    <source>
        <dbReference type="ARBA" id="ARBA00023274"/>
    </source>
</evidence>
<dbReference type="EMBL" id="CM003536">
    <property type="protein sequence ID" value="RCV45738.1"/>
    <property type="molecule type" value="Genomic_DNA"/>
</dbReference>
<feature type="domain" description="RRM" evidence="10">
    <location>
        <begin position="196"/>
        <end position="300"/>
    </location>
</feature>
<evidence type="ECO:0000256" key="1">
    <source>
        <dbReference type="ARBA" id="ARBA00004229"/>
    </source>
</evidence>
<name>A0A368STI7_SETIT</name>
<evidence type="ECO:0000313" key="11">
    <source>
        <dbReference type="EMBL" id="RCV45738.1"/>
    </source>
</evidence>
<keyword evidence="6 8" id="KW-0694">RNA-binding</keyword>
<dbReference type="PROSITE" id="PS50102">
    <property type="entry name" value="RRM"/>
    <property type="match status" value="2"/>
</dbReference>
<dbReference type="Gene3D" id="3.30.70.330">
    <property type="match status" value="2"/>
</dbReference>
<dbReference type="InterPro" id="IPR012677">
    <property type="entry name" value="Nucleotide-bd_a/b_plait_sf"/>
</dbReference>
<sequence>MRELGISWRHGRCALLPSLSPRFLALSSPKLAATVASAFLPFRLPLRVVSAPGRRVFEPVAVAVSSKYETEGAKQEEEGAEEFSEDLKLFVGNLPFSVNSTQLTGFFEQAGSFEMVEVVYDRMTGRSRGFGFVTMSSAEEAGAAVEQFNGYTKIRCISIKGRPLRLNSRPPSPRDDSAPRAPRGGGGGGNFVDSGNKIYVGNLVWGVDNSTLENLFSEQGQVLDAKVIYDRESGRSRGFGFVTYGSAEEVNNAISNLDGITSSTSCCFFVCIFCIVISIRKCVVMQDSDGRQIRVTVAESKPRRKF</sequence>
<dbReference type="PANTHER" id="PTHR48025">
    <property type="entry name" value="OS02G0815200 PROTEIN"/>
    <property type="match status" value="1"/>
</dbReference>
<dbReference type="GO" id="GO:0006397">
    <property type="term" value="P:mRNA processing"/>
    <property type="evidence" value="ECO:0007669"/>
    <property type="project" value="UniProtKB-KW"/>
</dbReference>
<reference evidence="11" key="1">
    <citation type="journal article" date="2012" name="Nat. Biotechnol.">
        <title>Reference genome sequence of the model plant Setaria.</title>
        <authorList>
            <person name="Bennetzen J.L."/>
            <person name="Schmutz J."/>
            <person name="Wang H."/>
            <person name="Percifield R."/>
            <person name="Hawkins J."/>
            <person name="Pontaroli A.C."/>
            <person name="Estep M."/>
            <person name="Feng L."/>
            <person name="Vaughn J.N."/>
            <person name="Grimwood J."/>
            <person name="Jenkins J."/>
            <person name="Barry K."/>
            <person name="Lindquist E."/>
            <person name="Hellsten U."/>
            <person name="Deshpande S."/>
            <person name="Wang X."/>
            <person name="Wu X."/>
            <person name="Mitros T."/>
            <person name="Triplett J."/>
            <person name="Yang X."/>
            <person name="Ye C.Y."/>
            <person name="Mauro-Herrera M."/>
            <person name="Wang L."/>
            <person name="Li P."/>
            <person name="Sharma M."/>
            <person name="Sharma R."/>
            <person name="Ronald P.C."/>
            <person name="Panaud O."/>
            <person name="Kellogg E.A."/>
            <person name="Brutnell T.P."/>
            <person name="Doust A.N."/>
            <person name="Tuskan G.A."/>
            <person name="Rokhsar D."/>
            <person name="Devos K.M."/>
        </authorList>
    </citation>
    <scope>NUCLEOTIDE SEQUENCE [LARGE SCALE GENOMIC DNA]</scope>
    <source>
        <strain evidence="11">Yugu1</strain>
    </source>
</reference>